<proteinExistence type="predicted"/>
<dbReference type="AlphaFoldDB" id="A0A5C6GCY0"/>
<evidence type="ECO:0000256" key="1">
    <source>
        <dbReference type="SAM" id="MobiDB-lite"/>
    </source>
</evidence>
<dbReference type="Proteomes" id="UP000317257">
    <property type="component" value="Unassembled WGS sequence"/>
</dbReference>
<evidence type="ECO:0000313" key="3">
    <source>
        <dbReference type="Proteomes" id="UP000317257"/>
    </source>
</evidence>
<organism evidence="2 3">
    <name type="scientific">Metarhizium rileyi (strain RCEF 4871)</name>
    <name type="common">Nomuraea rileyi</name>
    <dbReference type="NCBI Taxonomy" id="1649241"/>
    <lineage>
        <taxon>Eukaryota</taxon>
        <taxon>Fungi</taxon>
        <taxon>Dikarya</taxon>
        <taxon>Ascomycota</taxon>
        <taxon>Pezizomycotina</taxon>
        <taxon>Sordariomycetes</taxon>
        <taxon>Hypocreomycetidae</taxon>
        <taxon>Hypocreales</taxon>
        <taxon>Clavicipitaceae</taxon>
        <taxon>Metarhizium</taxon>
    </lineage>
</organism>
<feature type="region of interest" description="Disordered" evidence="1">
    <location>
        <begin position="1"/>
        <end position="40"/>
    </location>
</feature>
<comment type="caution">
    <text evidence="2">The sequence shown here is derived from an EMBL/GenBank/DDBJ whole genome shotgun (WGS) entry which is preliminary data.</text>
</comment>
<dbReference type="EMBL" id="SBHS01000010">
    <property type="protein sequence ID" value="TWU74648.1"/>
    <property type="molecule type" value="Genomic_DNA"/>
</dbReference>
<feature type="region of interest" description="Disordered" evidence="1">
    <location>
        <begin position="58"/>
        <end position="104"/>
    </location>
</feature>
<accession>A0A5C6GCY0</accession>
<name>A0A5C6GCY0_METRR</name>
<gene>
    <name evidence="2" type="ORF">ED733_003051</name>
</gene>
<feature type="region of interest" description="Disordered" evidence="1">
    <location>
        <begin position="311"/>
        <end position="360"/>
    </location>
</feature>
<evidence type="ECO:0000313" key="2">
    <source>
        <dbReference type="EMBL" id="TWU74648.1"/>
    </source>
</evidence>
<reference evidence="3" key="1">
    <citation type="submission" date="2018-12" db="EMBL/GenBank/DDBJ databases">
        <title>The complete genome of Metarhizium rileyi, a key fungal pathogen of Lepidoptera.</title>
        <authorList>
            <person name="Binneck E."/>
            <person name="Lastra C.C.L."/>
            <person name="Sosa-Gomez D.R."/>
        </authorList>
    </citation>
    <scope>NUCLEOTIDE SEQUENCE [LARGE SCALE GENOMIC DNA]</scope>
    <source>
        <strain evidence="3">Cep018-CH2</strain>
    </source>
</reference>
<protein>
    <submittedName>
        <fullName evidence="2">Uncharacterized protein</fullName>
    </submittedName>
</protein>
<feature type="compositionally biased region" description="Basic and acidic residues" evidence="1">
    <location>
        <begin position="1"/>
        <end position="12"/>
    </location>
</feature>
<sequence length="360" mass="39551">MARPQDPKRQRASEPSPDNSPVKRARLSRESRQDNFSPAFWDNLSKVPLTLRALRELDRRNNTRDPPTSLAPRRFPQTSIGSQDTVVRTSSSSREVKSPDGGASVAQHQACYDGAHGARAIHALQNYEETEPIFDGNAYTYSSTYHSGTGTLQLYAHHITAPTTADEQPEYHMTQIDGWQTTGNINSFRRGATAFRNARDSAERYRNSFIKAANARASRAAAAVQGETNTSLDLRESGGDEACLASHDAANALEQHDTKGIEFGFTDENQAVAPMPRDVQIEEGLLNPSQAPMTPALDELLHSKSNISTLDTEMSQYKRPRQSVGPPSNRKRAQLYEGSTGRHPSGRVASPAQPEEGNSH</sequence>